<dbReference type="PANTHER" id="PTHR37542:SF1">
    <property type="entry name" value="PRION-INHIBITION AND PROPAGATION HELO DOMAIN-CONTAINING PROTEIN"/>
    <property type="match status" value="1"/>
</dbReference>
<feature type="region of interest" description="Disordered" evidence="1">
    <location>
        <begin position="349"/>
        <end position="375"/>
    </location>
</feature>
<dbReference type="SUPFAM" id="SSF56112">
    <property type="entry name" value="Protein kinase-like (PK-like)"/>
    <property type="match status" value="1"/>
</dbReference>
<evidence type="ECO:0000313" key="3">
    <source>
        <dbReference type="Proteomes" id="UP001201980"/>
    </source>
</evidence>
<dbReference type="AlphaFoldDB" id="A0AAD5RJV5"/>
<evidence type="ECO:0000256" key="1">
    <source>
        <dbReference type="SAM" id="MobiDB-lite"/>
    </source>
</evidence>
<gene>
    <name evidence="2" type="ORF">MKZ38_006144</name>
</gene>
<accession>A0AAD5RJV5</accession>
<sequence length="570" mass="63109">MSGAEVGFGIAALIGPCLKCGDKVIKVCRAYRAADPEVRERITRLDLCWLRMSEQLRFIERIQELLDSEHLEVYKQAIEKLDGKLRAVKASIGSVVRIKENDTGGFDGTARKSSFAILKSSIDKGIRELEEWQRVADPSWFLILKIAKPEIDRLLGDSSRLRGAIPSAQSVRDGLRSEEPPGISIFMPEGELLTATWRVISFCDAKLAFRQGRTHPEIIDSVPCLDNPDYAEGLKKDVRRLARKLQYTEPETFGLLSCKGVVKSGSNRRIPTGFSFVFKVPRGLAMEPRSLRDLLLDGQTRSRGGNQGSAVSLSHRLALAKDIAKAVSYVHTFGFVHKNIRPETILTFPAAEPPSSDVPASNSTGGSGRGGDEHSDDAIVEGKWSAFLVGFQNVRTSEGQTYRRGDGDWEKNLYRHGARQGIRPQDKYVMQHDIYSLGVCLLEIGLWRSLVEYPGADGSSPTPAAFLEGLLPRTRSDAVAAPTDPSPPARQRYLDTEKRLLELARKALPGKMGTLYARVTETCLTCLSPDNADFGDEGEFQDEDEIIVAVRYIEKVRIIRTPPKKIVTPS</sequence>
<proteinExistence type="predicted"/>
<organism evidence="2 3">
    <name type="scientific">Zalerion maritima</name>
    <dbReference type="NCBI Taxonomy" id="339359"/>
    <lineage>
        <taxon>Eukaryota</taxon>
        <taxon>Fungi</taxon>
        <taxon>Dikarya</taxon>
        <taxon>Ascomycota</taxon>
        <taxon>Pezizomycotina</taxon>
        <taxon>Sordariomycetes</taxon>
        <taxon>Lulworthiomycetidae</taxon>
        <taxon>Lulworthiales</taxon>
        <taxon>Lulworthiaceae</taxon>
        <taxon>Zalerion</taxon>
    </lineage>
</organism>
<dbReference type="InterPro" id="IPR011009">
    <property type="entry name" value="Kinase-like_dom_sf"/>
</dbReference>
<dbReference type="PANTHER" id="PTHR37542">
    <property type="entry name" value="HELO DOMAIN-CONTAINING PROTEIN-RELATED"/>
    <property type="match status" value="1"/>
</dbReference>
<dbReference type="Gene3D" id="1.10.510.10">
    <property type="entry name" value="Transferase(Phosphotransferase) domain 1"/>
    <property type="match status" value="1"/>
</dbReference>
<evidence type="ECO:0008006" key="4">
    <source>
        <dbReference type="Google" id="ProtNLM"/>
    </source>
</evidence>
<reference evidence="2" key="1">
    <citation type="submission" date="2022-07" db="EMBL/GenBank/DDBJ databases">
        <title>Draft genome sequence of Zalerion maritima ATCC 34329, a (micro)plastics degrading marine fungus.</title>
        <authorList>
            <person name="Paco A."/>
            <person name="Goncalves M.F.M."/>
            <person name="Rocha-Santos T.A.P."/>
            <person name="Alves A."/>
        </authorList>
    </citation>
    <scope>NUCLEOTIDE SEQUENCE</scope>
    <source>
        <strain evidence="2">ATCC 34329</strain>
    </source>
</reference>
<name>A0AAD5RJV5_9PEZI</name>
<dbReference type="EMBL" id="JAKWBI020000372">
    <property type="protein sequence ID" value="KAJ2895822.1"/>
    <property type="molecule type" value="Genomic_DNA"/>
</dbReference>
<comment type="caution">
    <text evidence="2">The sequence shown here is derived from an EMBL/GenBank/DDBJ whole genome shotgun (WGS) entry which is preliminary data.</text>
</comment>
<evidence type="ECO:0000313" key="2">
    <source>
        <dbReference type="EMBL" id="KAJ2895822.1"/>
    </source>
</evidence>
<protein>
    <recommendedName>
        <fullName evidence="4">Protein kinase domain-containing protein</fullName>
    </recommendedName>
</protein>
<dbReference type="Proteomes" id="UP001201980">
    <property type="component" value="Unassembled WGS sequence"/>
</dbReference>
<keyword evidence="3" id="KW-1185">Reference proteome</keyword>